<dbReference type="OrthoDB" id="292964at2759"/>
<sequence length="1046" mass="113503">MALIFPQLSGQQEAQAVLETEQAAAAADPAAGDALFVVSNKWFSGWCQYSGFVYDPVRKKPKVVPQQEPAPRPGPIDNSDLVAEPPSTSDLTSEQQAGVVVVRDQLVDKHHFWMVHEPTWNLLKEWYGCKGPEVRREYHMAGHRIQLEAQQQHYRVIARPAGAEEQEAVVGCSAMCKLSELKTMACSAMGLEADDYDVYDYRRCQQGANLEATTYKTLTGNKLQDQQAVLLLPRGRQAPPWADDVVYDAPGRARGLAGLGNLGNTCFMNSSLQCLAHSLPLMQTFLTGAYKRDLNKDNPLSLGGKLALAFGALMDKLWRGGVGHVSPKLFKWQLAKFCPQFSGYAQEDSQELLAFLLDGLHEDLNRITDKPYIEDKDSDGRPDEEVAAEAWANYRRRNDSVIVDAFQGLYRSVLTCPQCEYQSVKYLSLPLPSSKMRGVTFTAVFVDGTVAPRTYGIEVPKSATVGQLYAGIAELLGLATEAPEDVLLLTQFNMSDASFAVYADSKARVSSIEDLRSRSFFHSRSTSHLYIAYVYPSSESGPRSGKHPVHIFHRPFRRPQAPAPAAQEDAVFGSDSIEQQQQAEGPAPMDEAPISAVSVAAGPEAAAETMMISASAADHEAMELEQGGPGRGPPNGSVDAEAIAKSGGDEAWLDSMPVNGTNAQASGLFAADVPMVSAAAMAQSGDSEEIFDLWSAQKEDAAKAAAAAAAAAATSPPFLLKAAKRAGYNMALTTYSVILEVPEDGQPLLLVAEWQDAAGQLYDPHPLLDAEKDASALALAEKQRDGGKSVTLAECLETFLQPEQLDAEDRWYCGKCKQHVQADKKLDLWSLPDVLVVHLKRFSYSRYSRDKLDTLVDFPLRDLDMTPYLRSRQQHAHPAQQQQQSDPARSTRYDLYAVSNHYGGMGGGHYTAYCRMPGASGGWHTFDDGHVGRMEESGVKTSAAYVLFYRRQGAQADEDVQVLLERADAEAQQELVPAAAAAGVVAEEQAGPAGAAAEQHKNVASHAAPHPTVPSTSASSLRKRQPAAIYEEGAHDIPAAGAIEID</sequence>
<feature type="compositionally biased region" description="Polar residues" evidence="8">
    <location>
        <begin position="86"/>
        <end position="95"/>
    </location>
</feature>
<dbReference type="Pfam" id="PF00443">
    <property type="entry name" value="UCH"/>
    <property type="match status" value="1"/>
</dbReference>
<organism evidence="12">
    <name type="scientific">Chlorella variabilis</name>
    <name type="common">Green alga</name>
    <dbReference type="NCBI Taxonomy" id="554065"/>
    <lineage>
        <taxon>Eukaryota</taxon>
        <taxon>Viridiplantae</taxon>
        <taxon>Chlorophyta</taxon>
        <taxon>core chlorophytes</taxon>
        <taxon>Trebouxiophyceae</taxon>
        <taxon>Chlorellales</taxon>
        <taxon>Chlorellaceae</taxon>
        <taxon>Chlorella clade</taxon>
        <taxon>Chlorella</taxon>
    </lineage>
</organism>
<evidence type="ECO:0000256" key="5">
    <source>
        <dbReference type="ARBA" id="ARBA00022786"/>
    </source>
</evidence>
<dbReference type="SUPFAM" id="SSF143791">
    <property type="entry name" value="DUSP-like"/>
    <property type="match status" value="1"/>
</dbReference>
<dbReference type="InterPro" id="IPR006615">
    <property type="entry name" value="Pept_C19_DUSP"/>
</dbReference>
<feature type="region of interest" description="Disordered" evidence="8">
    <location>
        <begin position="991"/>
        <end position="1033"/>
    </location>
</feature>
<feature type="compositionally biased region" description="Low complexity" evidence="8">
    <location>
        <begin position="558"/>
        <end position="567"/>
    </location>
</feature>
<dbReference type="InParanoid" id="E1ZPX3"/>
<keyword evidence="5" id="KW-0833">Ubl conjugation pathway</keyword>
<dbReference type="Gene3D" id="3.30.2230.10">
    <property type="entry name" value="DUSP-like"/>
    <property type="match status" value="1"/>
</dbReference>
<dbReference type="SMART" id="SM00695">
    <property type="entry name" value="DUSP"/>
    <property type="match status" value="1"/>
</dbReference>
<dbReference type="STRING" id="554065.E1ZPX3"/>
<dbReference type="PROSITE" id="PS00972">
    <property type="entry name" value="USP_1"/>
    <property type="match status" value="1"/>
</dbReference>
<dbReference type="AlphaFoldDB" id="E1ZPX3"/>
<protein>
    <recommendedName>
        <fullName evidence="3">ubiquitinyl hydrolase 1</fullName>
        <ecNumber evidence="3">3.4.19.12</ecNumber>
    </recommendedName>
</protein>
<dbReference type="GO" id="GO:0006508">
    <property type="term" value="P:proteolysis"/>
    <property type="evidence" value="ECO:0007669"/>
    <property type="project" value="UniProtKB-KW"/>
</dbReference>
<evidence type="ECO:0000256" key="6">
    <source>
        <dbReference type="ARBA" id="ARBA00022801"/>
    </source>
</evidence>
<dbReference type="PROSITE" id="PS50235">
    <property type="entry name" value="USP_3"/>
    <property type="match status" value="1"/>
</dbReference>
<feature type="domain" description="DUSP" evidence="10">
    <location>
        <begin position="8"/>
        <end position="139"/>
    </location>
</feature>
<dbReference type="GO" id="GO:0004843">
    <property type="term" value="F:cysteine-type deubiquitinase activity"/>
    <property type="evidence" value="ECO:0007669"/>
    <property type="project" value="UniProtKB-EC"/>
</dbReference>
<dbReference type="PROSITE" id="PS51283">
    <property type="entry name" value="DUSP"/>
    <property type="match status" value="1"/>
</dbReference>
<comment type="similarity">
    <text evidence="2">Belongs to the peptidase C19 family.</text>
</comment>
<feature type="region of interest" description="Disordered" evidence="8">
    <location>
        <begin position="63"/>
        <end position="95"/>
    </location>
</feature>
<evidence type="ECO:0000259" key="10">
    <source>
        <dbReference type="PROSITE" id="PS51283"/>
    </source>
</evidence>
<dbReference type="PROSITE" id="PS00973">
    <property type="entry name" value="USP_2"/>
    <property type="match status" value="1"/>
</dbReference>
<evidence type="ECO:0000256" key="1">
    <source>
        <dbReference type="ARBA" id="ARBA00000707"/>
    </source>
</evidence>
<evidence type="ECO:0000256" key="4">
    <source>
        <dbReference type="ARBA" id="ARBA00022670"/>
    </source>
</evidence>
<reference evidence="11 12" key="1">
    <citation type="journal article" date="2010" name="Plant Cell">
        <title>The Chlorella variabilis NC64A genome reveals adaptation to photosymbiosis, coevolution with viruses, and cryptic sex.</title>
        <authorList>
            <person name="Blanc G."/>
            <person name="Duncan G."/>
            <person name="Agarkova I."/>
            <person name="Borodovsky M."/>
            <person name="Gurnon J."/>
            <person name="Kuo A."/>
            <person name="Lindquist E."/>
            <person name="Lucas S."/>
            <person name="Pangilinan J."/>
            <person name="Polle J."/>
            <person name="Salamov A."/>
            <person name="Terry A."/>
            <person name="Yamada T."/>
            <person name="Dunigan D.D."/>
            <person name="Grigoriev I.V."/>
            <person name="Claverie J.M."/>
            <person name="Van Etten J.L."/>
        </authorList>
    </citation>
    <scope>NUCLEOTIDE SEQUENCE [LARGE SCALE GENOMIC DNA]</scope>
    <source>
        <strain evidence="11 12">NC64A</strain>
    </source>
</reference>
<dbReference type="OMA" id="NHSRGDQ"/>
<dbReference type="PANTHER" id="PTHR21646:SF24">
    <property type="entry name" value="UBIQUITIN CARBOXYL-TERMINAL HYDROLASE"/>
    <property type="match status" value="1"/>
</dbReference>
<feature type="compositionally biased region" description="Low complexity" evidence="8">
    <location>
        <begin position="876"/>
        <end position="890"/>
    </location>
</feature>
<dbReference type="InterPro" id="IPR038765">
    <property type="entry name" value="Papain-like_cys_pep_sf"/>
</dbReference>
<dbReference type="Proteomes" id="UP000008141">
    <property type="component" value="Unassembled WGS sequence"/>
</dbReference>
<keyword evidence="4" id="KW-0645">Protease</keyword>
<gene>
    <name evidence="11" type="ORF">CHLNCDRAFT_139272</name>
</gene>
<accession>E1ZPX3</accession>
<evidence type="ECO:0000313" key="12">
    <source>
        <dbReference type="Proteomes" id="UP000008141"/>
    </source>
</evidence>
<dbReference type="CDD" id="cd02674">
    <property type="entry name" value="Peptidase_C19R"/>
    <property type="match status" value="1"/>
</dbReference>
<dbReference type="EC" id="3.4.19.12" evidence="3"/>
<dbReference type="KEGG" id="cvr:CHLNCDRAFT_139272"/>
<feature type="domain" description="USP" evidence="9">
    <location>
        <begin position="257"/>
        <end position="952"/>
    </location>
</feature>
<proteinExistence type="inferred from homology"/>
<keyword evidence="7" id="KW-0788">Thiol protease</keyword>
<dbReference type="eggNOG" id="KOG1870">
    <property type="taxonomic scope" value="Eukaryota"/>
</dbReference>
<evidence type="ECO:0000256" key="7">
    <source>
        <dbReference type="ARBA" id="ARBA00022807"/>
    </source>
</evidence>
<name>E1ZPX3_CHLVA</name>
<dbReference type="InterPro" id="IPR035927">
    <property type="entry name" value="DUSP-like_sf"/>
</dbReference>
<comment type="catalytic activity">
    <reaction evidence="1">
        <text>Thiol-dependent hydrolysis of ester, thioester, amide, peptide and isopeptide bonds formed by the C-terminal Gly of ubiquitin (a 76-residue protein attached to proteins as an intracellular targeting signal).</text>
        <dbReference type="EC" id="3.4.19.12"/>
    </reaction>
</comment>
<dbReference type="InterPro" id="IPR028889">
    <property type="entry name" value="USP"/>
</dbReference>
<dbReference type="FunCoup" id="E1ZPX3">
    <property type="interactions" value="1918"/>
</dbReference>
<feature type="region of interest" description="Disordered" evidence="8">
    <location>
        <begin position="557"/>
        <end position="590"/>
    </location>
</feature>
<dbReference type="InterPro" id="IPR018200">
    <property type="entry name" value="USP_CS"/>
</dbReference>
<dbReference type="Pfam" id="PF06337">
    <property type="entry name" value="DUSP"/>
    <property type="match status" value="1"/>
</dbReference>
<evidence type="ECO:0000256" key="8">
    <source>
        <dbReference type="SAM" id="MobiDB-lite"/>
    </source>
</evidence>
<evidence type="ECO:0000259" key="9">
    <source>
        <dbReference type="PROSITE" id="PS50235"/>
    </source>
</evidence>
<evidence type="ECO:0000256" key="3">
    <source>
        <dbReference type="ARBA" id="ARBA00012759"/>
    </source>
</evidence>
<keyword evidence="6" id="KW-0378">Hydrolase</keyword>
<dbReference type="PANTHER" id="PTHR21646">
    <property type="entry name" value="UBIQUITIN CARBOXYL-TERMINAL HYDROLASE"/>
    <property type="match status" value="1"/>
</dbReference>
<dbReference type="GeneID" id="17351600"/>
<evidence type="ECO:0000256" key="2">
    <source>
        <dbReference type="ARBA" id="ARBA00009085"/>
    </source>
</evidence>
<dbReference type="EMBL" id="GL433858">
    <property type="protein sequence ID" value="EFN52140.1"/>
    <property type="molecule type" value="Genomic_DNA"/>
</dbReference>
<dbReference type="Gene3D" id="3.90.70.10">
    <property type="entry name" value="Cysteine proteinases"/>
    <property type="match status" value="2"/>
</dbReference>
<dbReference type="InterPro" id="IPR050185">
    <property type="entry name" value="Ub_carboxyl-term_hydrolase"/>
</dbReference>
<evidence type="ECO:0000313" key="11">
    <source>
        <dbReference type="EMBL" id="EFN52140.1"/>
    </source>
</evidence>
<keyword evidence="12" id="KW-1185">Reference proteome</keyword>
<dbReference type="GO" id="GO:0016579">
    <property type="term" value="P:protein deubiquitination"/>
    <property type="evidence" value="ECO:0007669"/>
    <property type="project" value="InterPro"/>
</dbReference>
<dbReference type="RefSeq" id="XP_005844242.1">
    <property type="nucleotide sequence ID" value="XM_005844180.1"/>
</dbReference>
<dbReference type="InterPro" id="IPR001394">
    <property type="entry name" value="Peptidase_C19_UCH"/>
</dbReference>
<dbReference type="SUPFAM" id="SSF54001">
    <property type="entry name" value="Cysteine proteinases"/>
    <property type="match status" value="1"/>
</dbReference>
<feature type="region of interest" description="Disordered" evidence="8">
    <location>
        <begin position="871"/>
        <end position="890"/>
    </location>
</feature>